<protein>
    <recommendedName>
        <fullName evidence="10">Carbohydrate-binding protein SusD</fullName>
    </recommendedName>
</protein>
<evidence type="ECO:0000256" key="2">
    <source>
        <dbReference type="ARBA" id="ARBA00006275"/>
    </source>
</evidence>
<dbReference type="GO" id="GO:0009279">
    <property type="term" value="C:cell outer membrane"/>
    <property type="evidence" value="ECO:0007669"/>
    <property type="project" value="UniProtKB-SubCell"/>
</dbReference>
<keyword evidence="9" id="KW-1185">Reference proteome</keyword>
<reference evidence="8 9" key="1">
    <citation type="submission" date="2016-03" db="EMBL/GenBank/DDBJ databases">
        <title>Niastella vici sp. nov., isolated from farmland soil.</title>
        <authorList>
            <person name="Chen L."/>
            <person name="Wang D."/>
            <person name="Yang S."/>
            <person name="Wang G."/>
        </authorList>
    </citation>
    <scope>NUCLEOTIDE SEQUENCE [LARGE SCALE GENOMIC DNA]</scope>
    <source>
        <strain evidence="8 9">DJ57</strain>
    </source>
</reference>
<evidence type="ECO:0000313" key="9">
    <source>
        <dbReference type="Proteomes" id="UP000192796"/>
    </source>
</evidence>
<sequence length="474" mass="53444">MKIVCCNLFPIQSIKNTRMLNYKIIWFVLASMVMLSCKKDWIEVKSDKSLDVPTSIEDFQAMLDNAVIMNDNRPSLGEISADNYYLTDALWDSWVSINRNAHIWAGDIYSEITTDQFNWNTSYRQVFYANIALEGIDKVEQQGYNAAAWNNVKGSALFFRGEAFFNLSQLFSKPYSLTGTDGAGIPLRLNANPNDASVRSGLQQTYDQILSDLQGSVDYLPVIPLYKTRPSKPAAYALLSRFYLVKQDYVNGLKYADLCLKLYDSLLDYNTLNANATFPIPALNREVIFMTTMENAAFLPGTHIVDSNLYNGYDLNDLRKKILYRANTAGQLYFNGTYTGGALIQNSRTFGGIATDEVYLTRAECYARTGNITAAMDDLNAVMSKRMKTGFFVPFTAANSGDALKLVLQERRKETPFRGLRWLDLRRLNSEGANITLTRTVKGQLYTLPPNDPKYVLPIPPDVISLTGMNQNER</sequence>
<dbReference type="InterPro" id="IPR011990">
    <property type="entry name" value="TPR-like_helical_dom_sf"/>
</dbReference>
<dbReference type="Pfam" id="PF07980">
    <property type="entry name" value="SusD_RagB"/>
    <property type="match status" value="1"/>
</dbReference>
<accession>A0A1V9G0K0</accession>
<dbReference type="AlphaFoldDB" id="A0A1V9G0K0"/>
<gene>
    <name evidence="8" type="ORF">A3860_22155</name>
</gene>
<keyword evidence="5" id="KW-0998">Cell outer membrane</keyword>
<evidence type="ECO:0000256" key="3">
    <source>
        <dbReference type="ARBA" id="ARBA00022729"/>
    </source>
</evidence>
<evidence type="ECO:0000256" key="4">
    <source>
        <dbReference type="ARBA" id="ARBA00023136"/>
    </source>
</evidence>
<keyword evidence="3" id="KW-0732">Signal</keyword>
<comment type="subcellular location">
    <subcellularLocation>
        <location evidence="1">Cell outer membrane</location>
    </subcellularLocation>
</comment>
<dbReference type="EMBL" id="LVYD01000043">
    <property type="protein sequence ID" value="OQP64112.1"/>
    <property type="molecule type" value="Genomic_DNA"/>
</dbReference>
<name>A0A1V9G0K0_9BACT</name>
<dbReference type="Gene3D" id="1.25.40.390">
    <property type="match status" value="1"/>
</dbReference>
<evidence type="ECO:0000256" key="5">
    <source>
        <dbReference type="ARBA" id="ARBA00023237"/>
    </source>
</evidence>
<dbReference type="STRING" id="1703345.A3860_22155"/>
<proteinExistence type="inferred from homology"/>
<keyword evidence="4" id="KW-0472">Membrane</keyword>
<evidence type="ECO:0000313" key="8">
    <source>
        <dbReference type="EMBL" id="OQP64112.1"/>
    </source>
</evidence>
<feature type="domain" description="SusD-like N-terminal" evidence="7">
    <location>
        <begin position="40"/>
        <end position="244"/>
    </location>
</feature>
<dbReference type="SUPFAM" id="SSF48452">
    <property type="entry name" value="TPR-like"/>
    <property type="match status" value="1"/>
</dbReference>
<evidence type="ECO:0000259" key="6">
    <source>
        <dbReference type="Pfam" id="PF07980"/>
    </source>
</evidence>
<evidence type="ECO:0000259" key="7">
    <source>
        <dbReference type="Pfam" id="PF14322"/>
    </source>
</evidence>
<comment type="caution">
    <text evidence="8">The sequence shown here is derived from an EMBL/GenBank/DDBJ whole genome shotgun (WGS) entry which is preliminary data.</text>
</comment>
<organism evidence="8 9">
    <name type="scientific">Niastella vici</name>
    <dbReference type="NCBI Taxonomy" id="1703345"/>
    <lineage>
        <taxon>Bacteria</taxon>
        <taxon>Pseudomonadati</taxon>
        <taxon>Bacteroidota</taxon>
        <taxon>Chitinophagia</taxon>
        <taxon>Chitinophagales</taxon>
        <taxon>Chitinophagaceae</taxon>
        <taxon>Niastella</taxon>
    </lineage>
</organism>
<evidence type="ECO:0000256" key="1">
    <source>
        <dbReference type="ARBA" id="ARBA00004442"/>
    </source>
</evidence>
<evidence type="ECO:0008006" key="10">
    <source>
        <dbReference type="Google" id="ProtNLM"/>
    </source>
</evidence>
<feature type="domain" description="RagB/SusD" evidence="6">
    <location>
        <begin position="357"/>
        <end position="472"/>
    </location>
</feature>
<dbReference type="Proteomes" id="UP000192796">
    <property type="component" value="Unassembled WGS sequence"/>
</dbReference>
<dbReference type="InterPro" id="IPR012944">
    <property type="entry name" value="SusD_RagB_dom"/>
</dbReference>
<dbReference type="InterPro" id="IPR033985">
    <property type="entry name" value="SusD-like_N"/>
</dbReference>
<comment type="similarity">
    <text evidence="2">Belongs to the SusD family.</text>
</comment>
<dbReference type="Pfam" id="PF14322">
    <property type="entry name" value="SusD-like_3"/>
    <property type="match status" value="1"/>
</dbReference>